<dbReference type="EMBL" id="MU853402">
    <property type="protein sequence ID" value="KAK4137762.1"/>
    <property type="molecule type" value="Genomic_DNA"/>
</dbReference>
<proteinExistence type="predicted"/>
<sequence length="241" mass="25429">MAATTASAPSLESHWAPNQAGQTAFHSAQSGKTWLPETSAHRHQILCLPSSPTPPRRPSAARFVFVSKASSAGYLFLPMGAVNVSSRPQPGPPLRCAGLAYGAPPFRLPRDRRHLSVVQSVLSTTPNHNCRAQHRPVCQLSCLAPITPPPPNSPLPLACCPQEVDASSTVLAAGLVHAILPPIRRYLTCSAPGSVPTSDQGSQGEPLGFVKHVCDRSYRTASVRDLVTAISRLGDVDGVTG</sequence>
<evidence type="ECO:0000313" key="3">
    <source>
        <dbReference type="Proteomes" id="UP001304895"/>
    </source>
</evidence>
<comment type="caution">
    <text evidence="2">The sequence shown here is derived from an EMBL/GenBank/DDBJ whole genome shotgun (WGS) entry which is preliminary data.</text>
</comment>
<feature type="region of interest" description="Disordered" evidence="1">
    <location>
        <begin position="1"/>
        <end position="34"/>
    </location>
</feature>
<reference evidence="2" key="2">
    <citation type="submission" date="2023-05" db="EMBL/GenBank/DDBJ databases">
        <authorList>
            <consortium name="Lawrence Berkeley National Laboratory"/>
            <person name="Steindorff A."/>
            <person name="Hensen N."/>
            <person name="Bonometti L."/>
            <person name="Westerberg I."/>
            <person name="Brannstrom I.O."/>
            <person name="Guillou S."/>
            <person name="Cros-Aarteil S."/>
            <person name="Calhoun S."/>
            <person name="Haridas S."/>
            <person name="Kuo A."/>
            <person name="Mondo S."/>
            <person name="Pangilinan J."/>
            <person name="Riley R."/>
            <person name="Labutti K."/>
            <person name="Andreopoulos B."/>
            <person name="Lipzen A."/>
            <person name="Chen C."/>
            <person name="Yanf M."/>
            <person name="Daum C."/>
            <person name="Ng V."/>
            <person name="Clum A."/>
            <person name="Ohm R."/>
            <person name="Martin F."/>
            <person name="Silar P."/>
            <person name="Natvig D."/>
            <person name="Lalanne C."/>
            <person name="Gautier V."/>
            <person name="Ament-Velasquez S.L."/>
            <person name="Kruys A."/>
            <person name="Hutchinson M.I."/>
            <person name="Powell A.J."/>
            <person name="Barry K."/>
            <person name="Miller A.N."/>
            <person name="Grigoriev I.V."/>
            <person name="Debuchy R."/>
            <person name="Gladieux P."/>
            <person name="Thoren M.H."/>
            <person name="Johannesson H."/>
        </authorList>
    </citation>
    <scope>NUCLEOTIDE SEQUENCE</scope>
    <source>
        <strain evidence="2">CBS 123565</strain>
    </source>
</reference>
<dbReference type="Proteomes" id="UP001304895">
    <property type="component" value="Unassembled WGS sequence"/>
</dbReference>
<protein>
    <submittedName>
        <fullName evidence="2">Uncharacterized protein</fullName>
    </submittedName>
</protein>
<name>A0AAN6URB4_9PEZI</name>
<organism evidence="2 3">
    <name type="scientific">Trichocladium antarcticum</name>
    <dbReference type="NCBI Taxonomy" id="1450529"/>
    <lineage>
        <taxon>Eukaryota</taxon>
        <taxon>Fungi</taxon>
        <taxon>Dikarya</taxon>
        <taxon>Ascomycota</taxon>
        <taxon>Pezizomycotina</taxon>
        <taxon>Sordariomycetes</taxon>
        <taxon>Sordariomycetidae</taxon>
        <taxon>Sordariales</taxon>
        <taxon>Chaetomiaceae</taxon>
        <taxon>Trichocladium</taxon>
    </lineage>
</organism>
<reference evidence="2" key="1">
    <citation type="journal article" date="2023" name="Mol. Phylogenet. Evol.">
        <title>Genome-scale phylogeny and comparative genomics of the fungal order Sordariales.</title>
        <authorList>
            <person name="Hensen N."/>
            <person name="Bonometti L."/>
            <person name="Westerberg I."/>
            <person name="Brannstrom I.O."/>
            <person name="Guillou S."/>
            <person name="Cros-Aarteil S."/>
            <person name="Calhoun S."/>
            <person name="Haridas S."/>
            <person name="Kuo A."/>
            <person name="Mondo S."/>
            <person name="Pangilinan J."/>
            <person name="Riley R."/>
            <person name="LaButti K."/>
            <person name="Andreopoulos B."/>
            <person name="Lipzen A."/>
            <person name="Chen C."/>
            <person name="Yan M."/>
            <person name="Daum C."/>
            <person name="Ng V."/>
            <person name="Clum A."/>
            <person name="Steindorff A."/>
            <person name="Ohm R.A."/>
            <person name="Martin F."/>
            <person name="Silar P."/>
            <person name="Natvig D.O."/>
            <person name="Lalanne C."/>
            <person name="Gautier V."/>
            <person name="Ament-Velasquez S.L."/>
            <person name="Kruys A."/>
            <person name="Hutchinson M.I."/>
            <person name="Powell A.J."/>
            <person name="Barry K."/>
            <person name="Miller A.N."/>
            <person name="Grigoriev I.V."/>
            <person name="Debuchy R."/>
            <person name="Gladieux P."/>
            <person name="Hiltunen Thoren M."/>
            <person name="Johannesson H."/>
        </authorList>
    </citation>
    <scope>NUCLEOTIDE SEQUENCE</scope>
    <source>
        <strain evidence="2">CBS 123565</strain>
    </source>
</reference>
<accession>A0AAN6URB4</accession>
<evidence type="ECO:0000256" key="1">
    <source>
        <dbReference type="SAM" id="MobiDB-lite"/>
    </source>
</evidence>
<keyword evidence="3" id="KW-1185">Reference proteome</keyword>
<feature type="compositionally biased region" description="Polar residues" evidence="1">
    <location>
        <begin position="19"/>
        <end position="32"/>
    </location>
</feature>
<gene>
    <name evidence="2" type="ORF">BT67DRAFT_120354</name>
</gene>
<evidence type="ECO:0000313" key="2">
    <source>
        <dbReference type="EMBL" id="KAK4137762.1"/>
    </source>
</evidence>
<feature type="compositionally biased region" description="Polar residues" evidence="1">
    <location>
        <begin position="1"/>
        <end position="10"/>
    </location>
</feature>
<dbReference type="AlphaFoldDB" id="A0AAN6URB4"/>